<dbReference type="Pfam" id="PF07905">
    <property type="entry name" value="PucR"/>
    <property type="match status" value="1"/>
</dbReference>
<gene>
    <name evidence="5" type="ORF">FLB61_00970</name>
</gene>
<feature type="domain" description="PucR C-terminal helix-turn-helix" evidence="3">
    <location>
        <begin position="478"/>
        <end position="535"/>
    </location>
</feature>
<dbReference type="Pfam" id="PF17853">
    <property type="entry name" value="GGDEF_2"/>
    <property type="match status" value="1"/>
</dbReference>
<keyword evidence="6" id="KW-1185">Reference proteome</keyword>
<comment type="caution">
    <text evidence="5">The sequence shown here is derived from an EMBL/GenBank/DDBJ whole genome shotgun (WGS) entry which is preliminary data.</text>
</comment>
<feature type="domain" description="CdaR GGDEF-like" evidence="4">
    <location>
        <begin position="293"/>
        <end position="423"/>
    </location>
</feature>
<dbReference type="InterPro" id="IPR025736">
    <property type="entry name" value="PucR_C-HTH_dom"/>
</dbReference>
<evidence type="ECO:0000259" key="2">
    <source>
        <dbReference type="Pfam" id="PF07905"/>
    </source>
</evidence>
<feature type="domain" description="Purine catabolism PurC-like" evidence="2">
    <location>
        <begin position="5"/>
        <end position="124"/>
    </location>
</feature>
<name>A0ABS7L448_9FIRM</name>
<reference evidence="5 6" key="1">
    <citation type="journal article" date="2020" name="New Microbes New Infect">
        <title>Sellimonas caecigallum sp. nov., description and genome sequence of a new member of the Sellimonas genus isolated from the cecum of feral chicken.</title>
        <authorList>
            <person name="Wongkuna S."/>
            <person name="Ghimire S."/>
            <person name="Antony L."/>
            <person name="Chankhamhaengdecha S."/>
            <person name="Janvilisri T."/>
            <person name="Scaria J."/>
        </authorList>
    </citation>
    <scope>NUCLEOTIDE SEQUENCE [LARGE SCALE GENOMIC DNA]</scope>
    <source>
        <strain evidence="5 6">SW451</strain>
    </source>
</reference>
<dbReference type="InterPro" id="IPR041522">
    <property type="entry name" value="CdaR_GGDEF"/>
</dbReference>
<evidence type="ECO:0000259" key="3">
    <source>
        <dbReference type="Pfam" id="PF13556"/>
    </source>
</evidence>
<organism evidence="5 6">
    <name type="scientific">Sellimonas caecigallum</name>
    <dbReference type="NCBI Taxonomy" id="2592333"/>
    <lineage>
        <taxon>Bacteria</taxon>
        <taxon>Bacillati</taxon>
        <taxon>Bacillota</taxon>
        <taxon>Clostridia</taxon>
        <taxon>Lachnospirales</taxon>
        <taxon>Lachnospiraceae</taxon>
        <taxon>Sellimonas</taxon>
    </lineage>
</organism>
<evidence type="ECO:0000313" key="6">
    <source>
        <dbReference type="Proteomes" id="UP000779049"/>
    </source>
</evidence>
<proteinExistence type="inferred from homology"/>
<protein>
    <recommendedName>
        <fullName evidence="7">PucR family transcriptional regulator</fullName>
    </recommendedName>
</protein>
<evidence type="ECO:0008006" key="7">
    <source>
        <dbReference type="Google" id="ProtNLM"/>
    </source>
</evidence>
<dbReference type="RefSeq" id="WP_221919161.1">
    <property type="nucleotide sequence ID" value="NZ_CP173660.1"/>
</dbReference>
<dbReference type="Gene3D" id="1.10.10.2840">
    <property type="entry name" value="PucR C-terminal helix-turn-helix domain"/>
    <property type="match status" value="1"/>
</dbReference>
<dbReference type="InterPro" id="IPR051448">
    <property type="entry name" value="CdaR-like_regulators"/>
</dbReference>
<dbReference type="InterPro" id="IPR012914">
    <property type="entry name" value="PucR_dom"/>
</dbReference>
<dbReference type="Proteomes" id="UP000779049">
    <property type="component" value="Unassembled WGS sequence"/>
</dbReference>
<evidence type="ECO:0000256" key="1">
    <source>
        <dbReference type="ARBA" id="ARBA00006754"/>
    </source>
</evidence>
<sequence>MIVKDLLEKEKFQYLRVLNQNADLNRTISTVESTESPDVSAYISRNTLLVMTGMAFQDEPLLMCSFLEELDKRECAGVAIKLGRFLDYLDDCVLETADRLGIPLLQIPMDVTLGKVYHEILSYIWNNQNDQLLNALNAQQKITTLILHGSSLKSIINNMTAILGTPVMIVDMWGKVQDYGYSYSQADREKTLCLVEKLLKEDQLESDAAYTCEEQEICCCIYPIKGLGRNTNYMVIKDFDPGKAEDQMLVMEQVIMALEIYFYRELYMKYNQIKSREEFLTILLEQIDERSWDERQVLAIGKGHGIRSMPEYRVVLLELDKEERQPFQPNRFSSREEYFILAYEWIREFLEEKDDRSILIFPEESQFRYVLLIQGEQEGMEDIYEKIYRYLRDRFKKEIRIAQGGIFSDILKIRGSYREAQSSLFDGQPNEKYPYLYSYRPKNFKELFKFIPEREKEEMCTYMLKELAFPENLMQEELRKTLYTYLFCGKNIAQTAETLSLHRNTIKYRVKKCEDILGVQLSDDMDSFRIQLALVLAEEAKETEERMERNQS</sequence>
<dbReference type="PANTHER" id="PTHR33744">
    <property type="entry name" value="CARBOHYDRATE DIACID REGULATOR"/>
    <property type="match status" value="1"/>
</dbReference>
<dbReference type="EMBL" id="VIRV01000001">
    <property type="protein sequence ID" value="MBY0757687.1"/>
    <property type="molecule type" value="Genomic_DNA"/>
</dbReference>
<dbReference type="InterPro" id="IPR042070">
    <property type="entry name" value="PucR_C-HTH_sf"/>
</dbReference>
<comment type="similarity">
    <text evidence="1">Belongs to the CdaR family.</text>
</comment>
<evidence type="ECO:0000259" key="4">
    <source>
        <dbReference type="Pfam" id="PF17853"/>
    </source>
</evidence>
<evidence type="ECO:0000313" key="5">
    <source>
        <dbReference type="EMBL" id="MBY0757687.1"/>
    </source>
</evidence>
<dbReference type="Pfam" id="PF13556">
    <property type="entry name" value="HTH_30"/>
    <property type="match status" value="1"/>
</dbReference>
<accession>A0ABS7L448</accession>
<dbReference type="PANTHER" id="PTHR33744:SF1">
    <property type="entry name" value="DNA-BINDING TRANSCRIPTIONAL ACTIVATOR ADER"/>
    <property type="match status" value="1"/>
</dbReference>